<keyword evidence="7 8" id="KW-0804">Transcription</keyword>
<evidence type="ECO:0000313" key="11">
    <source>
        <dbReference type="EMBL" id="AFM23870.1"/>
    </source>
</evidence>
<feature type="domain" description="ATP-cone" evidence="10">
    <location>
        <begin position="49"/>
        <end position="139"/>
    </location>
</feature>
<dbReference type="EMBL" id="CP003360">
    <property type="protein sequence ID" value="AFM23870.1"/>
    <property type="molecule type" value="Genomic_DNA"/>
</dbReference>
<evidence type="ECO:0000256" key="7">
    <source>
        <dbReference type="ARBA" id="ARBA00023163"/>
    </source>
</evidence>
<dbReference type="Pfam" id="PF22811">
    <property type="entry name" value="Zn_ribbon_NrdR"/>
    <property type="match status" value="1"/>
</dbReference>
<evidence type="ECO:0000256" key="9">
    <source>
        <dbReference type="SAM" id="MobiDB-lite"/>
    </source>
</evidence>
<dbReference type="GO" id="GO:0045892">
    <property type="term" value="P:negative regulation of DNA-templated transcription"/>
    <property type="evidence" value="ECO:0007669"/>
    <property type="project" value="UniProtKB-UniRule"/>
</dbReference>
<dbReference type="InterPro" id="IPR005144">
    <property type="entry name" value="ATP-cone_dom"/>
</dbReference>
<keyword evidence="4 8" id="KW-0067">ATP-binding</keyword>
<dbReference type="PANTHER" id="PTHR30455">
    <property type="entry name" value="TRANSCRIPTIONAL REPRESSOR NRDR"/>
    <property type="match status" value="1"/>
</dbReference>
<keyword evidence="6 8" id="KW-0238">DNA-binding</keyword>
<evidence type="ECO:0000256" key="8">
    <source>
        <dbReference type="HAMAP-Rule" id="MF_00440"/>
    </source>
</evidence>
<keyword evidence="12" id="KW-1185">Reference proteome</keyword>
<dbReference type="PROSITE" id="PS51161">
    <property type="entry name" value="ATP_CONE"/>
    <property type="match status" value="1"/>
</dbReference>
<dbReference type="GO" id="GO:0008270">
    <property type="term" value="F:zinc ion binding"/>
    <property type="evidence" value="ECO:0007669"/>
    <property type="project" value="UniProtKB-UniRule"/>
</dbReference>
<dbReference type="GO" id="GO:0003677">
    <property type="term" value="F:DNA binding"/>
    <property type="evidence" value="ECO:0007669"/>
    <property type="project" value="UniProtKB-KW"/>
</dbReference>
<comment type="similarity">
    <text evidence="8">Belongs to the NrdR family.</text>
</comment>
<keyword evidence="5 8" id="KW-0805">Transcription regulation</keyword>
<dbReference type="HAMAP" id="MF_00440">
    <property type="entry name" value="NrdR"/>
    <property type="match status" value="1"/>
</dbReference>
<dbReference type="eggNOG" id="COG1327">
    <property type="taxonomic scope" value="Bacteria"/>
</dbReference>
<evidence type="ECO:0000256" key="6">
    <source>
        <dbReference type="ARBA" id="ARBA00023125"/>
    </source>
</evidence>
<gene>
    <name evidence="8" type="primary">nrdR</name>
    <name evidence="11" type="ordered locus">Desti_1157</name>
</gene>
<dbReference type="Pfam" id="PF03477">
    <property type="entry name" value="ATP-cone"/>
    <property type="match status" value="1"/>
</dbReference>
<dbReference type="InterPro" id="IPR003796">
    <property type="entry name" value="RNR_NrdR-like"/>
</dbReference>
<evidence type="ECO:0000256" key="5">
    <source>
        <dbReference type="ARBA" id="ARBA00023015"/>
    </source>
</evidence>
<comment type="cofactor">
    <cofactor evidence="8">
        <name>Zn(2+)</name>
        <dbReference type="ChEBI" id="CHEBI:29105"/>
    </cofactor>
    <text evidence="8">Binds 1 zinc ion.</text>
</comment>
<evidence type="ECO:0000256" key="3">
    <source>
        <dbReference type="ARBA" id="ARBA00022771"/>
    </source>
</evidence>
<dbReference type="HOGENOM" id="CLU_108412_0_0_7"/>
<reference evidence="12" key="1">
    <citation type="submission" date="2012-06" db="EMBL/GenBank/DDBJ databases">
        <title>Complete sequence of chromosome of Desulfomonile tiedjei DSM 6799.</title>
        <authorList>
            <person name="Lucas S."/>
            <person name="Copeland A."/>
            <person name="Lapidus A."/>
            <person name="Glavina del Rio T."/>
            <person name="Dalin E."/>
            <person name="Tice H."/>
            <person name="Bruce D."/>
            <person name="Goodwin L."/>
            <person name="Pitluck S."/>
            <person name="Peters L."/>
            <person name="Ovchinnikova G."/>
            <person name="Zeytun A."/>
            <person name="Lu M."/>
            <person name="Kyrpides N."/>
            <person name="Mavromatis K."/>
            <person name="Ivanova N."/>
            <person name="Brettin T."/>
            <person name="Detter J.C."/>
            <person name="Han C."/>
            <person name="Larimer F."/>
            <person name="Land M."/>
            <person name="Hauser L."/>
            <person name="Markowitz V."/>
            <person name="Cheng J.-F."/>
            <person name="Hugenholtz P."/>
            <person name="Woyke T."/>
            <person name="Wu D."/>
            <person name="Spring S."/>
            <person name="Schroeder M."/>
            <person name="Brambilla E."/>
            <person name="Klenk H.-P."/>
            <person name="Eisen J.A."/>
        </authorList>
    </citation>
    <scope>NUCLEOTIDE SEQUENCE [LARGE SCALE GENOMIC DNA]</scope>
    <source>
        <strain evidence="12">ATCC 49306 / DSM 6799 / DCB-1</strain>
    </source>
</reference>
<sequence length="172" mass="20532">MKCPACGAIDDKVIDSRLGKDNSVIRRRRQCLNCQKRFTTYERIEEILPYVIKKDGRREPFDRRKIVEGMRRACEKRPISIDRIESVADAIEQELMERPEKEISVQYIGERVMTELQQMDDIAYVRFASVYRSFRDIEEFVREIKELYELKEAREQRRAEPPEEVAEIRNSP</sequence>
<name>I4C2S9_DESTA</name>
<dbReference type="OrthoDB" id="9807461at2"/>
<evidence type="ECO:0000259" key="10">
    <source>
        <dbReference type="PROSITE" id="PS51161"/>
    </source>
</evidence>
<feature type="zinc finger region" evidence="8">
    <location>
        <begin position="3"/>
        <end position="34"/>
    </location>
</feature>
<dbReference type="GO" id="GO:0005524">
    <property type="term" value="F:ATP binding"/>
    <property type="evidence" value="ECO:0007669"/>
    <property type="project" value="UniProtKB-UniRule"/>
</dbReference>
<keyword evidence="8" id="KW-0479">Metal-binding</keyword>
<evidence type="ECO:0000256" key="2">
    <source>
        <dbReference type="ARBA" id="ARBA00022741"/>
    </source>
</evidence>
<protein>
    <recommendedName>
        <fullName evidence="8">Transcriptional repressor NrdR</fullName>
    </recommendedName>
</protein>
<dbReference type="STRING" id="706587.Desti_1157"/>
<organism evidence="11 12">
    <name type="scientific">Desulfomonile tiedjei (strain ATCC 49306 / DSM 6799 / DCB-1)</name>
    <dbReference type="NCBI Taxonomy" id="706587"/>
    <lineage>
        <taxon>Bacteria</taxon>
        <taxon>Pseudomonadati</taxon>
        <taxon>Thermodesulfobacteriota</taxon>
        <taxon>Desulfomonilia</taxon>
        <taxon>Desulfomonilales</taxon>
        <taxon>Desulfomonilaceae</taxon>
        <taxon>Desulfomonile</taxon>
    </lineage>
</organism>
<comment type="function">
    <text evidence="8">Negatively regulates transcription of bacterial ribonucleotide reductase nrd genes and operons by binding to NrdR-boxes.</text>
</comment>
<accession>I4C2S9</accession>
<keyword evidence="1 8" id="KW-0678">Repressor</keyword>
<keyword evidence="8" id="KW-0862">Zinc</keyword>
<dbReference type="AlphaFoldDB" id="I4C2S9"/>
<keyword evidence="3 8" id="KW-0863">Zinc-finger</keyword>
<dbReference type="PATRIC" id="fig|706587.4.peg.1320"/>
<evidence type="ECO:0000256" key="1">
    <source>
        <dbReference type="ARBA" id="ARBA00022491"/>
    </source>
</evidence>
<evidence type="ECO:0000256" key="4">
    <source>
        <dbReference type="ARBA" id="ARBA00022840"/>
    </source>
</evidence>
<dbReference type="PANTHER" id="PTHR30455:SF2">
    <property type="entry name" value="TRANSCRIPTIONAL REPRESSOR NRDR"/>
    <property type="match status" value="1"/>
</dbReference>
<dbReference type="Proteomes" id="UP000006055">
    <property type="component" value="Chromosome"/>
</dbReference>
<keyword evidence="2 8" id="KW-0547">Nucleotide-binding</keyword>
<dbReference type="RefSeq" id="WP_014809023.1">
    <property type="nucleotide sequence ID" value="NC_018025.1"/>
</dbReference>
<dbReference type="InterPro" id="IPR055173">
    <property type="entry name" value="NrdR-like_N"/>
</dbReference>
<evidence type="ECO:0000313" key="12">
    <source>
        <dbReference type="Proteomes" id="UP000006055"/>
    </source>
</evidence>
<proteinExistence type="inferred from homology"/>
<dbReference type="KEGG" id="dti:Desti_1157"/>
<feature type="region of interest" description="Disordered" evidence="9">
    <location>
        <begin position="153"/>
        <end position="172"/>
    </location>
</feature>
<dbReference type="NCBIfam" id="TIGR00244">
    <property type="entry name" value="transcriptional regulator NrdR"/>
    <property type="match status" value="1"/>
</dbReference>